<dbReference type="InterPro" id="IPR041286">
    <property type="entry name" value="MBG_2"/>
</dbReference>
<dbReference type="Pfam" id="PF18676">
    <property type="entry name" value="MBG_2"/>
    <property type="match status" value="4"/>
</dbReference>
<protein>
    <recommendedName>
        <fullName evidence="1">MBG domain-containing protein</fullName>
    </recommendedName>
</protein>
<accession>A0ABY5NGX6</accession>
<proteinExistence type="predicted"/>
<gene>
    <name evidence="2" type="ORF">L2X98_27790</name>
</gene>
<feature type="domain" description="MBG" evidence="1">
    <location>
        <begin position="2"/>
        <end position="65"/>
    </location>
</feature>
<feature type="domain" description="MBG" evidence="1">
    <location>
        <begin position="412"/>
        <end position="486"/>
    </location>
</feature>
<evidence type="ECO:0000313" key="3">
    <source>
        <dbReference type="Proteomes" id="UP001054811"/>
    </source>
</evidence>
<dbReference type="EMBL" id="CP091139">
    <property type="protein sequence ID" value="UUT34413.1"/>
    <property type="molecule type" value="Genomic_DNA"/>
</dbReference>
<dbReference type="Proteomes" id="UP001054811">
    <property type="component" value="Chromosome"/>
</dbReference>
<organism evidence="2 3">
    <name type="scientific">Microbacterium elymi</name>
    <dbReference type="NCBI Taxonomy" id="2909587"/>
    <lineage>
        <taxon>Bacteria</taxon>
        <taxon>Bacillati</taxon>
        <taxon>Actinomycetota</taxon>
        <taxon>Actinomycetes</taxon>
        <taxon>Micrococcales</taxon>
        <taxon>Microbacteriaceae</taxon>
        <taxon>Microbacterium</taxon>
    </lineage>
</organism>
<dbReference type="RefSeq" id="WP_259610934.1">
    <property type="nucleotide sequence ID" value="NZ_CP091139.2"/>
</dbReference>
<sequence length="681" mass="68843">MPTITPVYSGFVNDETAADLIDAGDLTAPTSCSTDYTRASDVGTYATSCTGAAARNYVIVSGTGHVTVDPQSVDVGIGGTMRYGEAPEFHLYPAYTGLSFDLSDGLTCTKDTDGDTLTGLHYLLGGYRIDPNSCNGPASDTTGNYSPNYTSGTFTVTTAPLSVTPSITDAVYGSDANVTPSYSGFVNGEDASVLDPAPTCSSDYAAGMPIGSYTANCTGGSANDYTLHYNSANFTVAAKSLSVTISATQTYGGTPVFSAKVSSSDPSDRAALPSDAAVSCTTVDGQSMTGLGVAFYRMDTDSCTGPATDADGNYAYTYVGGLLQVTRAPLTVTASGTQATYGDAAPPVDPVYSGFVNSDDAADLSTSPTCETTAYAAGDAIGDYESTCSGATSDNYTITYAVGHLTVVPAPLTVHPADVTMAFNSPVPPLTIGYDGFVAGDDATVVTTASTCAVFDAALTPITPLSRPGVYPITCNGGDAANYVFVGLADPATLTILDPTSFRLFVAPSTVFDGDGVDMSGGVLPPGTTVAFTFHSDPVAAGVARTGSDGTFARPFTVPAGTVAGAHEMQAVATLPDGTQLEQTAPLTVVAAPAGSSGSSAGAGAGSSAGADPATPGILAITGSALNAVGLPRWVRWRWHSAPASSCWSPCAGAALNETATEPGEVRTRMRGCVERAADCQ</sequence>
<feature type="domain" description="MBG" evidence="1">
    <location>
        <begin position="330"/>
        <end position="406"/>
    </location>
</feature>
<evidence type="ECO:0000259" key="1">
    <source>
        <dbReference type="Pfam" id="PF18676"/>
    </source>
</evidence>
<reference evidence="2" key="1">
    <citation type="submission" date="2022-01" db="EMBL/GenBank/DDBJ databases">
        <title>Microbacterium eymi and Microbacterium rhizovicinus sp. nov., isolated from the rhizospheric soil of Elymus tsukushiensis, a plant native to the Dokdo Islands, Republic of Korea.</title>
        <authorList>
            <person name="Hwang Y.J."/>
        </authorList>
    </citation>
    <scope>NUCLEOTIDE SEQUENCE</scope>
    <source>
        <strain evidence="2">KUDC0405</strain>
    </source>
</reference>
<name>A0ABY5NGX6_9MICO</name>
<feature type="domain" description="MBG" evidence="1">
    <location>
        <begin position="161"/>
        <end position="235"/>
    </location>
</feature>
<dbReference type="Gene3D" id="3.30.160.710">
    <property type="match status" value="1"/>
</dbReference>
<evidence type="ECO:0000313" key="2">
    <source>
        <dbReference type="EMBL" id="UUT34413.1"/>
    </source>
</evidence>
<keyword evidence="3" id="KW-1185">Reference proteome</keyword>